<dbReference type="InParanoid" id="A7SSV9"/>
<dbReference type="Pfam" id="PF12937">
    <property type="entry name" value="F-box-like"/>
    <property type="match status" value="1"/>
</dbReference>
<dbReference type="Gene3D" id="1.20.1280.50">
    <property type="match status" value="1"/>
</dbReference>
<dbReference type="PANTHER" id="PTHR13318">
    <property type="entry name" value="PARTNER OF PAIRED, ISOFORM B-RELATED"/>
    <property type="match status" value="1"/>
</dbReference>
<dbReference type="Pfam" id="PF13516">
    <property type="entry name" value="LRR_6"/>
    <property type="match status" value="1"/>
</dbReference>
<dbReference type="OMA" id="KWCQGVT"/>
<dbReference type="Gene3D" id="3.80.10.10">
    <property type="entry name" value="Ribonuclease Inhibitor"/>
    <property type="match status" value="5"/>
</dbReference>
<dbReference type="Proteomes" id="UP000001593">
    <property type="component" value="Unassembled WGS sequence"/>
</dbReference>
<name>A7SSV9_NEMVE</name>
<dbReference type="PhylomeDB" id="A7SSV9"/>
<dbReference type="KEGG" id="nve:5504403"/>
<evidence type="ECO:0000313" key="3">
    <source>
        <dbReference type="EMBL" id="EDO33222.1"/>
    </source>
</evidence>
<dbReference type="AlphaFoldDB" id="A7SSV9"/>
<dbReference type="SUPFAM" id="SSF81383">
    <property type="entry name" value="F-box domain"/>
    <property type="match status" value="1"/>
</dbReference>
<dbReference type="InterPro" id="IPR001611">
    <property type="entry name" value="Leu-rich_rpt"/>
</dbReference>
<evidence type="ECO:0000259" key="2">
    <source>
        <dbReference type="PROSITE" id="PS50181"/>
    </source>
</evidence>
<dbReference type="PROSITE" id="PS50181">
    <property type="entry name" value="FBOX"/>
    <property type="match status" value="1"/>
</dbReference>
<dbReference type="HOGENOM" id="CLU_031019_1_0_1"/>
<organism evidence="3 4">
    <name type="scientific">Nematostella vectensis</name>
    <name type="common">Starlet sea anemone</name>
    <dbReference type="NCBI Taxonomy" id="45351"/>
    <lineage>
        <taxon>Eukaryota</taxon>
        <taxon>Metazoa</taxon>
        <taxon>Cnidaria</taxon>
        <taxon>Anthozoa</taxon>
        <taxon>Hexacorallia</taxon>
        <taxon>Actiniaria</taxon>
        <taxon>Edwardsiidae</taxon>
        <taxon>Nematostella</taxon>
    </lineage>
</organism>
<dbReference type="Pfam" id="PF25372">
    <property type="entry name" value="DUF7885"/>
    <property type="match status" value="1"/>
</dbReference>
<evidence type="ECO:0000256" key="1">
    <source>
        <dbReference type="ARBA" id="ARBA00022786"/>
    </source>
</evidence>
<dbReference type="STRING" id="45351.A7SSV9"/>
<keyword evidence="4" id="KW-1185">Reference proteome</keyword>
<reference evidence="3 4" key="1">
    <citation type="journal article" date="2007" name="Science">
        <title>Sea anemone genome reveals ancestral eumetazoan gene repertoire and genomic organization.</title>
        <authorList>
            <person name="Putnam N.H."/>
            <person name="Srivastava M."/>
            <person name="Hellsten U."/>
            <person name="Dirks B."/>
            <person name="Chapman J."/>
            <person name="Salamov A."/>
            <person name="Terry A."/>
            <person name="Shapiro H."/>
            <person name="Lindquist E."/>
            <person name="Kapitonov V.V."/>
            <person name="Jurka J."/>
            <person name="Genikhovich G."/>
            <person name="Grigoriev I.V."/>
            <person name="Lucas S.M."/>
            <person name="Steele R.E."/>
            <person name="Finnerty J.R."/>
            <person name="Technau U."/>
            <person name="Martindale M.Q."/>
            <person name="Rokhsar D.S."/>
        </authorList>
    </citation>
    <scope>NUCLEOTIDE SEQUENCE [LARGE SCALE GENOMIC DNA]</scope>
    <source>
        <strain evidence="4">CH2 X CH6</strain>
    </source>
</reference>
<dbReference type="eggNOG" id="KOG1947">
    <property type="taxonomic scope" value="Eukaryota"/>
</dbReference>
<feature type="domain" description="F-box" evidence="2">
    <location>
        <begin position="10"/>
        <end position="59"/>
    </location>
</feature>
<accession>A7SSV9</accession>
<proteinExistence type="predicted"/>
<gene>
    <name evidence="3" type="ORF">NEMVEDRAFT_v1g216947</name>
</gene>
<dbReference type="GO" id="GO:0031146">
    <property type="term" value="P:SCF-dependent proteasomal ubiquitin-dependent protein catabolic process"/>
    <property type="evidence" value="ECO:0000318"/>
    <property type="project" value="GO_Central"/>
</dbReference>
<dbReference type="SUPFAM" id="SSF52047">
    <property type="entry name" value="RNI-like"/>
    <property type="match status" value="3"/>
</dbReference>
<evidence type="ECO:0000313" key="4">
    <source>
        <dbReference type="Proteomes" id="UP000001593"/>
    </source>
</evidence>
<dbReference type="GO" id="GO:0019005">
    <property type="term" value="C:SCF ubiquitin ligase complex"/>
    <property type="evidence" value="ECO:0000318"/>
    <property type="project" value="GO_Central"/>
</dbReference>
<dbReference type="InterPro" id="IPR057207">
    <property type="entry name" value="FBXL15_LRR"/>
</dbReference>
<dbReference type="InterPro" id="IPR001810">
    <property type="entry name" value="F-box_dom"/>
</dbReference>
<dbReference type="InterPro" id="IPR032675">
    <property type="entry name" value="LRR_dom_sf"/>
</dbReference>
<dbReference type="PANTHER" id="PTHR13318:SF257">
    <property type="entry name" value="F-BOX DOMAIN-CONTAINING PROTEIN"/>
    <property type="match status" value="1"/>
</dbReference>
<sequence>MASSFCQIMETNIQDLPETVLLQIFHELANKRIYNLFRLRLVCKSWYELTKDSSLWKFVCFPGCDRLDVDVLSRVLSWCPGAREVDISSCPLVNDQCIEVIATRCSHLRTLNVRNCYISDVGLRALATNCFGIKKLVLSYHDEVSITSEVLSELIRQCPQFEHLEILHKDEEDDAYECSFLISTDLIAALVNCPNLKSFHCVNATLLDDTVFDNCRNGHCLNMSITSLSLKSCNDLTNSTLNAFTYNCNALKELDVSFCAGVNDAGIATVSEFCPNLEHLNVRSCQCITDIAIEKIAQNCRGLRYLCVAGCELPRPTGNITDVAIQKVAAYCLKLSHLDVKWCQGVTDIGIGTIASNCPSLAHLNVCGCLAISDLSMLVVATCCTDLECLEIAECLRITHSSLNRIAQNCVKLKYIDMQVCSYLQDLDFRKDNSVQLAMSHIDLSYCTKINDDCVKHIVTECTQLEFISLAGCHRVTDLGLKYIACNCPLLQYVDLSFRGSQSSAHITDDSVMLLAKKCLLLTYLDLIGCWGVTSDCVALISQNCLYLKQFNVSLLFEVSQGGESVSHVEGLVKKTRSAFSVKRVARSLRNGKSAQSFVLHISSLNL</sequence>
<dbReference type="SMART" id="SM00367">
    <property type="entry name" value="LRR_CC"/>
    <property type="match status" value="12"/>
</dbReference>
<dbReference type="InterPro" id="IPR006553">
    <property type="entry name" value="Leu-rich_rpt_Cys-con_subtyp"/>
</dbReference>
<protein>
    <recommendedName>
        <fullName evidence="2">F-box domain-containing protein</fullName>
    </recommendedName>
</protein>
<dbReference type="InterPro" id="IPR036047">
    <property type="entry name" value="F-box-like_dom_sf"/>
</dbReference>
<dbReference type="OrthoDB" id="423607at2759"/>
<dbReference type="FunFam" id="3.80.10.10:FF:001544">
    <property type="entry name" value="Leucine-rich repeat-containing protein 29"/>
    <property type="match status" value="1"/>
</dbReference>
<keyword evidence="1" id="KW-0833">Ubl conjugation pathway</keyword>
<dbReference type="FunFam" id="3.80.10.10:FF:002512">
    <property type="entry name" value="Predicted protein"/>
    <property type="match status" value="1"/>
</dbReference>
<dbReference type="EMBL" id="DS469784">
    <property type="protein sequence ID" value="EDO33222.1"/>
    <property type="molecule type" value="Genomic_DNA"/>
</dbReference>